<keyword evidence="10" id="KW-1185">Reference proteome</keyword>
<dbReference type="AlphaFoldDB" id="K4D013"/>
<dbReference type="Proteomes" id="UP000004994">
    <property type="component" value="Chromosome 10"/>
</dbReference>
<evidence type="ECO:0000256" key="8">
    <source>
        <dbReference type="ARBA" id="ARBA00023136"/>
    </source>
</evidence>
<evidence type="ECO:0000256" key="6">
    <source>
        <dbReference type="ARBA" id="ARBA00022927"/>
    </source>
</evidence>
<keyword evidence="7" id="KW-1133">Transmembrane helix</keyword>
<evidence type="ECO:0000313" key="9">
    <source>
        <dbReference type="EnsemblPlants" id="Solyc10g047510.1.1"/>
    </source>
</evidence>
<name>K4D013_SOLLC</name>
<accession>K4D013</accession>
<evidence type="ECO:0000256" key="4">
    <source>
        <dbReference type="ARBA" id="ARBA00022692"/>
    </source>
</evidence>
<dbReference type="InParanoid" id="K4D013"/>
<dbReference type="Gramene" id="Solyc10g047510.1.1">
    <property type="protein sequence ID" value="Solyc10g047510.1.1"/>
    <property type="gene ID" value="Solyc10g047510.1"/>
</dbReference>
<comment type="subcellular location">
    <subcellularLocation>
        <location evidence="1">Membrane</location>
        <topology evidence="1">Multi-pass membrane protein</topology>
    </subcellularLocation>
</comment>
<evidence type="ECO:0000313" key="10">
    <source>
        <dbReference type="Proteomes" id="UP000004994"/>
    </source>
</evidence>
<dbReference type="PhylomeDB" id="K4D013"/>
<dbReference type="GO" id="GO:0035673">
    <property type="term" value="F:oligopeptide transmembrane transporter activity"/>
    <property type="evidence" value="ECO:0007669"/>
    <property type="project" value="InterPro"/>
</dbReference>
<evidence type="ECO:0000256" key="1">
    <source>
        <dbReference type="ARBA" id="ARBA00004141"/>
    </source>
</evidence>
<evidence type="ECO:0000256" key="5">
    <source>
        <dbReference type="ARBA" id="ARBA00022856"/>
    </source>
</evidence>
<dbReference type="PaxDb" id="4081-Solyc10g047510.1.1"/>
<dbReference type="GO" id="GO:0015031">
    <property type="term" value="P:protein transport"/>
    <property type="evidence" value="ECO:0007669"/>
    <property type="project" value="UniProtKB-KW"/>
</dbReference>
<dbReference type="Pfam" id="PF03169">
    <property type="entry name" value="OPT"/>
    <property type="match status" value="1"/>
</dbReference>
<evidence type="ECO:0000256" key="3">
    <source>
        <dbReference type="ARBA" id="ARBA00022448"/>
    </source>
</evidence>
<organism evidence="9">
    <name type="scientific">Solanum lycopersicum</name>
    <name type="common">Tomato</name>
    <name type="synonym">Lycopersicon esculentum</name>
    <dbReference type="NCBI Taxonomy" id="4081"/>
    <lineage>
        <taxon>Eukaryota</taxon>
        <taxon>Viridiplantae</taxon>
        <taxon>Streptophyta</taxon>
        <taxon>Embryophyta</taxon>
        <taxon>Tracheophyta</taxon>
        <taxon>Spermatophyta</taxon>
        <taxon>Magnoliopsida</taxon>
        <taxon>eudicotyledons</taxon>
        <taxon>Gunneridae</taxon>
        <taxon>Pentapetalae</taxon>
        <taxon>asterids</taxon>
        <taxon>lamiids</taxon>
        <taxon>Solanales</taxon>
        <taxon>Solanaceae</taxon>
        <taxon>Solanoideae</taxon>
        <taxon>Solaneae</taxon>
        <taxon>Solanum</taxon>
        <taxon>Solanum subgen. Lycopersicon</taxon>
    </lineage>
</organism>
<reference evidence="9" key="2">
    <citation type="submission" date="2015-06" db="UniProtKB">
        <authorList>
            <consortium name="EnsemblPlants"/>
        </authorList>
    </citation>
    <scope>IDENTIFICATION</scope>
    <source>
        <strain evidence="9">cv. Heinz 1706</strain>
    </source>
</reference>
<keyword evidence="8" id="KW-0472">Membrane</keyword>
<protein>
    <submittedName>
        <fullName evidence="9">Uncharacterized protein</fullName>
    </submittedName>
</protein>
<evidence type="ECO:0000256" key="2">
    <source>
        <dbReference type="ARBA" id="ARBA00005484"/>
    </source>
</evidence>
<keyword evidence="5" id="KW-0571">Peptide transport</keyword>
<comment type="similarity">
    <text evidence="2">Belongs to the oligopeptide OPT transporter (TC 2.A.67.1) family.</text>
</comment>
<evidence type="ECO:0000256" key="7">
    <source>
        <dbReference type="ARBA" id="ARBA00022989"/>
    </source>
</evidence>
<dbReference type="PANTHER" id="PTHR22601">
    <property type="entry name" value="ISP4 LIKE PROTEIN"/>
    <property type="match status" value="1"/>
</dbReference>
<dbReference type="STRING" id="4081.K4D013"/>
<proteinExistence type="inferred from homology"/>
<dbReference type="InterPro" id="IPR004648">
    <property type="entry name" value="Oligpept_transpt"/>
</dbReference>
<keyword evidence="4" id="KW-0812">Transmembrane</keyword>
<reference evidence="9" key="1">
    <citation type="journal article" date="2012" name="Nature">
        <title>The tomato genome sequence provides insights into fleshy fruit evolution.</title>
        <authorList>
            <consortium name="Tomato Genome Consortium"/>
        </authorList>
    </citation>
    <scope>NUCLEOTIDE SEQUENCE [LARGE SCALE GENOMIC DNA]</scope>
    <source>
        <strain evidence="9">cv. Heinz 1706</strain>
    </source>
</reference>
<sequence length="172" mass="18699">MKEHVLISIFATAGVGFGNGCAYAISIKVLYHRKISFLVMGYGWAGIMNKYVVEPAEMWWPSTLAQVSIFRALHEKENAFSVLCLAFPKSVLAHQLGSGQHGLGILSFTFDWSVFAFYTTPLKYNVSAIVMNTANYEAQGRITLSIIFSIPCGLGFATIIGPSPSSSSMGSK</sequence>
<keyword evidence="3" id="KW-0813">Transport</keyword>
<keyword evidence="6" id="KW-0653">Protein transport</keyword>
<dbReference type="GO" id="GO:0016020">
    <property type="term" value="C:membrane"/>
    <property type="evidence" value="ECO:0007669"/>
    <property type="project" value="UniProtKB-SubCell"/>
</dbReference>
<dbReference type="InterPro" id="IPR004813">
    <property type="entry name" value="OPT"/>
</dbReference>
<dbReference type="EnsemblPlants" id="Solyc10g047510.1.1">
    <property type="protein sequence ID" value="Solyc10g047510.1.1"/>
    <property type="gene ID" value="Solyc10g047510.1"/>
</dbReference>
<dbReference type="HOGENOM" id="CLU_1557915_0_0_1"/>
<dbReference type="eggNOG" id="KOG2262">
    <property type="taxonomic scope" value="Eukaryota"/>
</dbReference>